<feature type="active site" evidence="1">
    <location>
        <position position="648"/>
    </location>
</feature>
<dbReference type="InterPro" id="IPR027065">
    <property type="entry name" value="Lon_Prtase"/>
</dbReference>
<dbReference type="RefSeq" id="WP_167703389.1">
    <property type="nucleotide sequence ID" value="NZ_CP118168.1"/>
</dbReference>
<keyword evidence="1" id="KW-0378">Hydrolase</keyword>
<dbReference type="Pfam" id="PF13654">
    <property type="entry name" value="AAA_32"/>
    <property type="match status" value="1"/>
</dbReference>
<organism evidence="3 4">
    <name type="scientific">Entomospira nematocerorum</name>
    <dbReference type="NCBI Taxonomy" id="2719987"/>
    <lineage>
        <taxon>Bacteria</taxon>
        <taxon>Pseudomonadati</taxon>
        <taxon>Spirochaetota</taxon>
        <taxon>Spirochaetia</taxon>
        <taxon>Spirochaetales</taxon>
        <taxon>Spirochaetaceae</taxon>
        <taxon>Entomospira</taxon>
    </lineage>
</organism>
<dbReference type="GO" id="GO:0006508">
    <property type="term" value="P:proteolysis"/>
    <property type="evidence" value="ECO:0007669"/>
    <property type="project" value="UniProtKB-KW"/>
</dbReference>
<evidence type="ECO:0000313" key="3">
    <source>
        <dbReference type="EMBL" id="NIZ46950.1"/>
    </source>
</evidence>
<dbReference type="GO" id="GO:0030163">
    <property type="term" value="P:protein catabolic process"/>
    <property type="evidence" value="ECO:0007669"/>
    <property type="project" value="InterPro"/>
</dbReference>
<feature type="active site" evidence="1">
    <location>
        <position position="691"/>
    </location>
</feature>
<dbReference type="Proteomes" id="UP000752013">
    <property type="component" value="Unassembled WGS sequence"/>
</dbReference>
<dbReference type="InterPro" id="IPR020568">
    <property type="entry name" value="Ribosomal_Su5_D2-typ_SF"/>
</dbReference>
<dbReference type="Gene3D" id="3.30.230.10">
    <property type="match status" value="1"/>
</dbReference>
<evidence type="ECO:0000313" key="4">
    <source>
        <dbReference type="Proteomes" id="UP000752013"/>
    </source>
</evidence>
<keyword evidence="1" id="KW-0645">Protease</keyword>
<proteinExistence type="inferred from homology"/>
<reference evidence="3" key="1">
    <citation type="submission" date="2020-03" db="EMBL/GenBank/DDBJ databases">
        <title>Spirochaetal bacteria isolated from arthropods constitute a novel genus Entomospira genus novum within the order Spirochaetales.</title>
        <authorList>
            <person name="Grana-Miraglia L."/>
            <person name="Sikutova S."/>
            <person name="Fingerle V."/>
            <person name="Sing A."/>
            <person name="Castillo-Ramirez S."/>
            <person name="Margos G."/>
            <person name="Rudolf I."/>
        </authorList>
    </citation>
    <scope>NUCLEOTIDE SEQUENCE</scope>
    <source>
        <strain evidence="3">BR208</strain>
    </source>
</reference>
<comment type="caution">
    <text evidence="3">The sequence shown here is derived from an EMBL/GenBank/DDBJ whole genome shotgun (WGS) entry which is preliminary data.</text>
</comment>
<protein>
    <recommendedName>
        <fullName evidence="1">endopeptidase La</fullName>
        <ecNumber evidence="1">3.4.21.53</ecNumber>
    </recommendedName>
</protein>
<dbReference type="GO" id="GO:0005524">
    <property type="term" value="F:ATP binding"/>
    <property type="evidence" value="ECO:0007669"/>
    <property type="project" value="InterPro"/>
</dbReference>
<evidence type="ECO:0000256" key="1">
    <source>
        <dbReference type="PROSITE-ProRule" id="PRU01122"/>
    </source>
</evidence>
<keyword evidence="1" id="KW-0720">Serine protease</keyword>
<comment type="similarity">
    <text evidence="1">Belongs to the peptidase S16 family.</text>
</comment>
<dbReference type="PROSITE" id="PS51786">
    <property type="entry name" value="LON_PROTEOLYTIC"/>
    <property type="match status" value="1"/>
</dbReference>
<feature type="domain" description="Lon proteolytic" evidence="2">
    <location>
        <begin position="574"/>
        <end position="753"/>
    </location>
</feature>
<comment type="catalytic activity">
    <reaction evidence="1">
        <text>Hydrolysis of proteins in presence of ATP.</text>
        <dbReference type="EC" id="3.4.21.53"/>
    </reaction>
</comment>
<dbReference type="EC" id="3.4.21.53" evidence="1"/>
<dbReference type="EMBL" id="JAATLK010000001">
    <property type="protein sequence ID" value="NIZ46950.1"/>
    <property type="molecule type" value="Genomic_DNA"/>
</dbReference>
<evidence type="ECO:0000259" key="2">
    <source>
        <dbReference type="PROSITE" id="PS51786"/>
    </source>
</evidence>
<dbReference type="InterPro" id="IPR041699">
    <property type="entry name" value="AAA_32"/>
</dbReference>
<dbReference type="InterPro" id="IPR008269">
    <property type="entry name" value="Lon_proteolytic"/>
</dbReference>
<accession>A0A968KSU0</accession>
<gene>
    <name evidence="3" type="ORF">HCT46_03340</name>
</gene>
<dbReference type="GO" id="GO:0004176">
    <property type="term" value="F:ATP-dependent peptidase activity"/>
    <property type="evidence" value="ECO:0007669"/>
    <property type="project" value="UniProtKB-UniRule"/>
</dbReference>
<dbReference type="PRINTS" id="PR00830">
    <property type="entry name" value="ENDOLAPTASE"/>
</dbReference>
<dbReference type="PANTHER" id="PTHR10046">
    <property type="entry name" value="ATP DEPENDENT LON PROTEASE FAMILY MEMBER"/>
    <property type="match status" value="1"/>
</dbReference>
<dbReference type="AlphaFoldDB" id="A0A968KSU0"/>
<dbReference type="SUPFAM" id="SSF54211">
    <property type="entry name" value="Ribosomal protein S5 domain 2-like"/>
    <property type="match status" value="1"/>
</dbReference>
<dbReference type="Pfam" id="PF05362">
    <property type="entry name" value="Lon_C"/>
    <property type="match status" value="1"/>
</dbReference>
<dbReference type="GO" id="GO:0004252">
    <property type="term" value="F:serine-type endopeptidase activity"/>
    <property type="evidence" value="ECO:0007669"/>
    <property type="project" value="UniProtKB-UniRule"/>
</dbReference>
<sequence length="782" mass="89167">MKKQQVSPQPSITPPSSLSVAAARFILPTPDSDALHINQPTQHLQELLQPTAINIATQWLHQLPNEPLLIIGSKNTNYHTWLKQHTPNFAQQERLSYLVLWQPHVPQTSVQTPQVTIIPLEQATAQATAMKLRLFSRSLQQSLQNLSQEEEILLLEETYTRHILLLEQKLLHPVKSLAKQLSLYINDEEPQRFKSFPKIQVMHEETLYNLDDIDHLYYEKKITSEQWATIQKSYQAVTHQWLEALREIRKQEMHYEEALHSDIRKKSLSVTHNLFNAIINDISDTAIINFLTNLHLSIEQTLQDTPSPHHIPLLDAFTLPLNLSVIDSHPSMSYQFINTDTIPHLWGSYENKESYPQVDLGLFLLYPSSIFVIDIYDLIRNPEHWLSFKEILKTQTIPLTAEHATLPTITMPITTKFILTCSHSLYETLLLQDRSITQLFPYISFWQNHITYNPPILQAYMYWISQVLAEYFPHADSNTEIVQALLYYFIQHSENRKHISCKLNIINPIISYLKIYNLQLTKANIEKALDFNRYNKSLIWQQMLEEIEEGSIQIKTTGSAIGKVLALVVIEISESPFGLPTLLSATATAGKDGLINIEREAGLSGEIHDKGAFIAEAFIRHQFGRYQSLSLTATLAFEQTYDGVEGDSATAAEVCAIISAIANIPLKQSIGITGSMNQHGDLQAIGGISEKIIGFFTICQRRGLTGEQGVILPKDNIQHLFLPEDILAAIEKQQFHLWPCNHIYEALTILTGIEVGVKNHKNNYPKGTLFYHVEEELKLFST</sequence>
<name>A0A968KSU0_9SPIO</name>
<keyword evidence="4" id="KW-1185">Reference proteome</keyword>
<dbReference type="InterPro" id="IPR014721">
    <property type="entry name" value="Ribsml_uS5_D2-typ_fold_subgr"/>
</dbReference>